<accession>A0A5J9VE02</accession>
<proteinExistence type="predicted"/>
<name>A0A5J9VE02_9POAL</name>
<sequence length="307" mass="33541">MVAALDCLAAVTFAGAMKEEEVERSMKAAWDVIISPPFSRSSKTLGRATKRSPQVLVAAVSTWTFFLTTIVILTEAPRKTDSAVWSATVASLAGLLENDDRAVRMAAGEVLAVCVELNLTQHTPRKDMDALAAKVSELASESVGKGVNNTMLPQQKNLFQQIAAFLDHDERPMEYILTSVDGCVALKVSTWTKLVQLNFLHRFLGNVFLKHVEGNELFKEAFSYGAHEGKVLSIANKKTGQQDGEGFEAETQEWILLLGLQHFVRASIHSSAQARNSASDWMAGTELVVSVFIYKKIACFGDDSSVV</sequence>
<dbReference type="Pfam" id="PF05004">
    <property type="entry name" value="IFRD"/>
    <property type="match status" value="1"/>
</dbReference>
<dbReference type="PANTHER" id="PTHR12354:SF11">
    <property type="entry name" value="OS02G0219050 PROTEIN"/>
    <property type="match status" value="1"/>
</dbReference>
<evidence type="ECO:0000313" key="3">
    <source>
        <dbReference type="Proteomes" id="UP000324897"/>
    </source>
</evidence>
<dbReference type="EMBL" id="RWGY01000011">
    <property type="protein sequence ID" value="TVU33090.1"/>
    <property type="molecule type" value="Genomic_DNA"/>
</dbReference>
<gene>
    <name evidence="2" type="ORF">EJB05_24875</name>
</gene>
<feature type="non-terminal residue" evidence="2">
    <location>
        <position position="1"/>
    </location>
</feature>
<dbReference type="InterPro" id="IPR007701">
    <property type="entry name" value="Interferon-rel_develop_reg_N"/>
</dbReference>
<dbReference type="AlphaFoldDB" id="A0A5J9VE02"/>
<dbReference type="Gramene" id="TVU33090">
    <property type="protein sequence ID" value="TVU33090"/>
    <property type="gene ID" value="EJB05_24875"/>
</dbReference>
<organism evidence="2 3">
    <name type="scientific">Eragrostis curvula</name>
    <name type="common">weeping love grass</name>
    <dbReference type="NCBI Taxonomy" id="38414"/>
    <lineage>
        <taxon>Eukaryota</taxon>
        <taxon>Viridiplantae</taxon>
        <taxon>Streptophyta</taxon>
        <taxon>Embryophyta</taxon>
        <taxon>Tracheophyta</taxon>
        <taxon>Spermatophyta</taxon>
        <taxon>Magnoliopsida</taxon>
        <taxon>Liliopsida</taxon>
        <taxon>Poales</taxon>
        <taxon>Poaceae</taxon>
        <taxon>PACMAD clade</taxon>
        <taxon>Chloridoideae</taxon>
        <taxon>Eragrostideae</taxon>
        <taxon>Eragrostidinae</taxon>
        <taxon>Eragrostis</taxon>
    </lineage>
</organism>
<reference evidence="2 3" key="1">
    <citation type="journal article" date="2019" name="Sci. Rep.">
        <title>A high-quality genome of Eragrostis curvula grass provides insights into Poaceae evolution and supports new strategies to enhance forage quality.</title>
        <authorList>
            <person name="Carballo J."/>
            <person name="Santos B.A.C.M."/>
            <person name="Zappacosta D."/>
            <person name="Garbus I."/>
            <person name="Selva J.P."/>
            <person name="Gallo C.A."/>
            <person name="Diaz A."/>
            <person name="Albertini E."/>
            <person name="Caccamo M."/>
            <person name="Echenique V."/>
        </authorList>
    </citation>
    <scope>NUCLEOTIDE SEQUENCE [LARGE SCALE GENOMIC DNA]</scope>
    <source>
        <strain evidence="3">cv. Victoria</strain>
        <tissue evidence="2">Leaf</tissue>
    </source>
</reference>
<keyword evidence="3" id="KW-1185">Reference proteome</keyword>
<comment type="caution">
    <text evidence="2">The sequence shown here is derived from an EMBL/GenBank/DDBJ whole genome shotgun (WGS) entry which is preliminary data.</text>
</comment>
<dbReference type="InterPro" id="IPR039777">
    <property type="entry name" value="IFRD"/>
</dbReference>
<protein>
    <recommendedName>
        <fullName evidence="1">Interferon-related developmental regulator N-terminal domain-containing protein</fullName>
    </recommendedName>
</protein>
<evidence type="ECO:0000313" key="2">
    <source>
        <dbReference type="EMBL" id="TVU33090.1"/>
    </source>
</evidence>
<dbReference type="PANTHER" id="PTHR12354">
    <property type="entry name" value="INTERFERON-RELATED DEVELOPMENTAL REGULATOR"/>
    <property type="match status" value="1"/>
</dbReference>
<dbReference type="Proteomes" id="UP000324897">
    <property type="component" value="Chromosome 1"/>
</dbReference>
<feature type="domain" description="Interferon-related developmental regulator N-terminal" evidence="1">
    <location>
        <begin position="2"/>
        <end position="166"/>
    </location>
</feature>
<evidence type="ECO:0000259" key="1">
    <source>
        <dbReference type="Pfam" id="PF05004"/>
    </source>
</evidence>
<dbReference type="OrthoDB" id="686784at2759"/>